<proteinExistence type="predicted"/>
<comment type="caution">
    <text evidence="1">The sequence shown here is derived from an EMBL/GenBank/DDBJ whole genome shotgun (WGS) entry which is preliminary data.</text>
</comment>
<dbReference type="AlphaFoldDB" id="A0A3R6VPZ7"/>
<dbReference type="VEuPathDB" id="FungiDB:H310_02412"/>
<dbReference type="Proteomes" id="UP000285060">
    <property type="component" value="Unassembled WGS sequence"/>
</dbReference>
<evidence type="ECO:0000313" key="1">
    <source>
        <dbReference type="EMBL" id="RHY21177.1"/>
    </source>
</evidence>
<organism evidence="1 2">
    <name type="scientific">Aphanomyces invadans</name>
    <dbReference type="NCBI Taxonomy" id="157072"/>
    <lineage>
        <taxon>Eukaryota</taxon>
        <taxon>Sar</taxon>
        <taxon>Stramenopiles</taxon>
        <taxon>Oomycota</taxon>
        <taxon>Saprolegniomycetes</taxon>
        <taxon>Saprolegniales</taxon>
        <taxon>Verrucalvaceae</taxon>
        <taxon>Aphanomyces</taxon>
    </lineage>
</organism>
<keyword evidence="2" id="KW-1185">Reference proteome</keyword>
<dbReference type="EMBL" id="QUSY01002450">
    <property type="protein sequence ID" value="RHY21177.1"/>
    <property type="molecule type" value="Genomic_DNA"/>
</dbReference>
<name>A0A3R6VPZ7_9STRA</name>
<protein>
    <submittedName>
        <fullName evidence="1">Uncharacterized protein</fullName>
    </submittedName>
</protein>
<accession>A0A3R6VPZ7</accession>
<evidence type="ECO:0000313" key="2">
    <source>
        <dbReference type="Proteomes" id="UP000285060"/>
    </source>
</evidence>
<gene>
    <name evidence="1" type="ORF">DYB32_009874</name>
</gene>
<sequence>MANGMYHQLSASPHSMLSLEDQKAFGILIETLDPSQYRYNQHPTQVRTAYEALVIQHEPTSKIDRIQVAMEWIRLSWDVRQEPCRISSITSKHSSNDYTTDFRHIVDRRSHLPESDQTVKENKVALETEWKAAVRNGAIKLPRAHSNHEGAFLSKEDVAVVGAVLEDEAVTEDTPAIANCREIKTEPKLAAATTVDMQNNIENVPEVLGEPEEPTEVNDPTWSAHTRPRRTINLNGMRYECTFMSRTEFDFKSEGDEAMVAHDHGSNSIAQRIIVDSDASARMIGASKQLYHRKKFHRQVVVANGGVTVATTLGKLNIITPNTTVLTLTDVLLVDGMTSTL</sequence>
<reference evidence="1 2" key="1">
    <citation type="submission" date="2018-08" db="EMBL/GenBank/DDBJ databases">
        <title>Aphanomyces genome sequencing and annotation.</title>
        <authorList>
            <person name="Minardi D."/>
            <person name="Oidtmann B."/>
            <person name="Van Der Giezen M."/>
            <person name="Studholme D.J."/>
        </authorList>
    </citation>
    <scope>NUCLEOTIDE SEQUENCE [LARGE SCALE GENOMIC DNA]</scope>
    <source>
        <strain evidence="1 2">NJM0002</strain>
    </source>
</reference>